<feature type="transmembrane region" description="Helical" evidence="2">
    <location>
        <begin position="623"/>
        <end position="643"/>
    </location>
</feature>
<feature type="compositionally biased region" description="Polar residues" evidence="1">
    <location>
        <begin position="1"/>
        <end position="29"/>
    </location>
</feature>
<reference evidence="3" key="1">
    <citation type="submission" date="2016-06" db="EMBL/GenBank/DDBJ databases">
        <authorList>
            <person name="Cuomo C."/>
            <person name="Litvintseva A."/>
            <person name="Heitman J."/>
            <person name="Chen Y."/>
            <person name="Sun S."/>
            <person name="Springer D."/>
            <person name="Dromer F."/>
            <person name="Young S."/>
            <person name="Zeng Q."/>
            <person name="Chapman S."/>
            <person name="Gujja S."/>
            <person name="Saif S."/>
            <person name="Birren B."/>
        </authorList>
    </citation>
    <scope>NUCLEOTIDE SEQUENCE</scope>
    <source>
        <strain evidence="3">CBS 7841</strain>
    </source>
</reference>
<feature type="transmembrane region" description="Helical" evidence="2">
    <location>
        <begin position="801"/>
        <end position="820"/>
    </location>
</feature>
<dbReference type="Proteomes" id="UP000094043">
    <property type="component" value="Chromosome 1"/>
</dbReference>
<feature type="region of interest" description="Disordered" evidence="1">
    <location>
        <begin position="160"/>
        <end position="295"/>
    </location>
</feature>
<feature type="compositionally biased region" description="Polar residues" evidence="1">
    <location>
        <begin position="463"/>
        <end position="473"/>
    </location>
</feature>
<feature type="transmembrane region" description="Helical" evidence="2">
    <location>
        <begin position="696"/>
        <end position="717"/>
    </location>
</feature>
<evidence type="ECO:0000256" key="1">
    <source>
        <dbReference type="SAM" id="MobiDB-lite"/>
    </source>
</evidence>
<gene>
    <name evidence="3" type="ORF">L203_100798</name>
</gene>
<proteinExistence type="predicted"/>
<dbReference type="PANTHER" id="PTHR36819">
    <property type="entry name" value="REGULATOR OF PHOSPHOLIPASE D SRF1"/>
    <property type="match status" value="1"/>
</dbReference>
<evidence type="ECO:0000256" key="2">
    <source>
        <dbReference type="SAM" id="Phobius"/>
    </source>
</evidence>
<dbReference type="OrthoDB" id="1436450at2759"/>
<feature type="region of interest" description="Disordered" evidence="1">
    <location>
        <begin position="424"/>
        <end position="481"/>
    </location>
</feature>
<feature type="region of interest" description="Disordered" evidence="1">
    <location>
        <begin position="519"/>
        <end position="545"/>
    </location>
</feature>
<keyword evidence="2" id="KW-0472">Membrane</keyword>
<reference evidence="3" key="2">
    <citation type="journal article" date="2022" name="Elife">
        <title>Obligate sexual reproduction of a homothallic fungus closely related to the Cryptococcus pathogenic species complex.</title>
        <authorList>
            <person name="Passer A.R."/>
            <person name="Clancey S.A."/>
            <person name="Shea T."/>
            <person name="David-Palma M."/>
            <person name="Averette A.F."/>
            <person name="Boekhout T."/>
            <person name="Porcel B.M."/>
            <person name="Nowrousian M."/>
            <person name="Cuomo C.A."/>
            <person name="Sun S."/>
            <person name="Heitman J."/>
            <person name="Coelho M.A."/>
        </authorList>
    </citation>
    <scope>NUCLEOTIDE SEQUENCE</scope>
    <source>
        <strain evidence="3">CBS 7841</strain>
    </source>
</reference>
<evidence type="ECO:0000313" key="4">
    <source>
        <dbReference type="Proteomes" id="UP000094043"/>
    </source>
</evidence>
<organism evidence="3 4">
    <name type="scientific">Cryptococcus depauperatus CBS 7841</name>
    <dbReference type="NCBI Taxonomy" id="1295531"/>
    <lineage>
        <taxon>Eukaryota</taxon>
        <taxon>Fungi</taxon>
        <taxon>Dikarya</taxon>
        <taxon>Basidiomycota</taxon>
        <taxon>Agaricomycotina</taxon>
        <taxon>Tremellomycetes</taxon>
        <taxon>Tremellales</taxon>
        <taxon>Cryptococcaceae</taxon>
        <taxon>Cryptococcus</taxon>
    </lineage>
</organism>
<dbReference type="KEGG" id="cdep:91085012"/>
<dbReference type="EMBL" id="CP143784">
    <property type="protein sequence ID" value="WVN85649.1"/>
    <property type="molecule type" value="Genomic_DNA"/>
</dbReference>
<dbReference type="GO" id="GO:0000324">
    <property type="term" value="C:fungal-type vacuole"/>
    <property type="evidence" value="ECO:0007669"/>
    <property type="project" value="TreeGrafter"/>
</dbReference>
<feature type="region of interest" description="Disordered" evidence="1">
    <location>
        <begin position="311"/>
        <end position="376"/>
    </location>
</feature>
<dbReference type="InterPro" id="IPR037737">
    <property type="entry name" value="Srf1"/>
</dbReference>
<dbReference type="GeneID" id="91085012"/>
<accession>A0A1E3IZI0</accession>
<sequence>MANADGQTLPSSQTLNLPGASAHTSSGQSEDQRRSAKGKEPEKLGIEGSLRIKSDHASSRAASPRSDVVHSKASRKVRTIPPYACFEPPTPPEPNSPHDPVPSATTIGSSTAETLRRLKRYPSYSSSSDMDSSYTSDEEPPWWIFTQRGMARIRQKRLRYHKEKDAEATQAETESAREDEDKKKRRSSYFSSSRRSSRDKDGTPSSSRIFSYYPHRSHHPPLRLSNTQFFRRPPKASSDIPIAKRPRIKRVDSAPAAPSSPIATTDLPIPNMSAPADGLDMPQSSGGNYNTPVTSDEPIIFRRSNRRQLTAPAFSKLFKPRDTPSREGIEPVTDSEVPPPKPPSQPSLTMFSSPQHPRMMDSNISTPDGSPSRPRYRRKASHRLRLNIPPPISQHFVNSFAHGWPHAGTWQDALYGYYEEPVQMEKPTRRRARKNRSSTDTSIMARPEESLPSPAHEADIESSGEQSKPQKFVNSKRLKNKRQKRIEALLPPTPSGLGFTSRISQDGELSEYPWENIQQGQSQGKMVQTPVRADGGSNWTGDENGVRSRMQGERVFNSDTKETIITKPINDESQGGVGAITVFDGGKQWGFFQQKKNNKRPNLNLSWKKRAKRMLFLDVRVTIWIRVLNLIIVVVALGLAITIRLDLIHLHLPGVIGSSTTLIISYSSTTILHVLTAIYREYFGKPIGLWGLRSKMLWVCLDLLFVALWSSAMSLAINDLIVTPLECSVSSAWWRANLEDDYALLLQGLRDSVKTLSDAASDSIDTIGVSGVSHSLGITLPESVIASSMAREVCRRQVTCIALSLVALLLYGINMVLSLFRIFETVRRTANVGKGAFV</sequence>
<dbReference type="GO" id="GO:0071944">
    <property type="term" value="C:cell periphery"/>
    <property type="evidence" value="ECO:0007669"/>
    <property type="project" value="TreeGrafter"/>
</dbReference>
<feature type="compositionally biased region" description="Polar residues" evidence="1">
    <location>
        <begin position="103"/>
        <end position="113"/>
    </location>
</feature>
<feature type="compositionally biased region" description="Polar residues" evidence="1">
    <location>
        <begin position="282"/>
        <end position="294"/>
    </location>
</feature>
<reference evidence="3" key="3">
    <citation type="submission" date="2024-01" db="EMBL/GenBank/DDBJ databases">
        <authorList>
            <person name="Coelho M.A."/>
            <person name="David-Palma M."/>
            <person name="Shea T."/>
            <person name="Sun S."/>
            <person name="Cuomo C.A."/>
            <person name="Heitman J."/>
        </authorList>
    </citation>
    <scope>NUCLEOTIDE SEQUENCE</scope>
    <source>
        <strain evidence="3">CBS 7841</strain>
    </source>
</reference>
<keyword evidence="2" id="KW-0812">Transmembrane</keyword>
<feature type="compositionally biased region" description="Basic and acidic residues" evidence="1">
    <location>
        <begin position="319"/>
        <end position="329"/>
    </location>
</feature>
<dbReference type="AlphaFoldDB" id="A0A1E3IZI0"/>
<feature type="region of interest" description="Disordered" evidence="1">
    <location>
        <begin position="1"/>
        <end position="139"/>
    </location>
</feature>
<dbReference type="RefSeq" id="XP_066066349.1">
    <property type="nucleotide sequence ID" value="XM_066210252.1"/>
</dbReference>
<dbReference type="PANTHER" id="PTHR36819:SF1">
    <property type="entry name" value="REGULATOR OF PHOSPHOLIPASE D SRF1"/>
    <property type="match status" value="1"/>
</dbReference>
<protein>
    <submittedName>
        <fullName evidence="3">Uncharacterized protein</fullName>
    </submittedName>
</protein>
<keyword evidence="4" id="KW-1185">Reference proteome</keyword>
<dbReference type="VEuPathDB" id="FungiDB:L203_00587"/>
<evidence type="ECO:0000313" key="3">
    <source>
        <dbReference type="EMBL" id="WVN85649.1"/>
    </source>
</evidence>
<keyword evidence="2" id="KW-1133">Transmembrane helix</keyword>
<feature type="compositionally biased region" description="Low complexity" evidence="1">
    <location>
        <begin position="121"/>
        <end position="135"/>
    </location>
</feature>
<name>A0A1E3IZI0_9TREE</name>
<feature type="compositionally biased region" description="Pro residues" evidence="1">
    <location>
        <begin position="88"/>
        <end position="100"/>
    </location>
</feature>
<feature type="transmembrane region" description="Helical" evidence="2">
    <location>
        <begin position="655"/>
        <end position="675"/>
    </location>
</feature>
<feature type="compositionally biased region" description="Basic and acidic residues" evidence="1">
    <location>
        <begin position="30"/>
        <end position="58"/>
    </location>
</feature>